<evidence type="ECO:0000256" key="3">
    <source>
        <dbReference type="ARBA" id="ARBA00022692"/>
    </source>
</evidence>
<dbReference type="EMBL" id="PDLM01000007">
    <property type="protein sequence ID" value="RDW72800.1"/>
    <property type="molecule type" value="Genomic_DNA"/>
</dbReference>
<keyword evidence="10" id="KW-1185">Reference proteome</keyword>
<dbReference type="Proteomes" id="UP000256645">
    <property type="component" value="Unassembled WGS sequence"/>
</dbReference>
<evidence type="ECO:0000313" key="10">
    <source>
        <dbReference type="Proteomes" id="UP000256645"/>
    </source>
</evidence>
<organism evidence="9 10">
    <name type="scientific">Coleophoma cylindrospora</name>
    <dbReference type="NCBI Taxonomy" id="1849047"/>
    <lineage>
        <taxon>Eukaryota</taxon>
        <taxon>Fungi</taxon>
        <taxon>Dikarya</taxon>
        <taxon>Ascomycota</taxon>
        <taxon>Pezizomycotina</taxon>
        <taxon>Leotiomycetes</taxon>
        <taxon>Helotiales</taxon>
        <taxon>Dermateaceae</taxon>
        <taxon>Coleophoma</taxon>
    </lineage>
</organism>
<feature type="compositionally biased region" description="Basic and acidic residues" evidence="6">
    <location>
        <begin position="23"/>
        <end position="45"/>
    </location>
</feature>
<dbReference type="SUPFAM" id="SSF103473">
    <property type="entry name" value="MFS general substrate transporter"/>
    <property type="match status" value="1"/>
</dbReference>
<dbReference type="GO" id="GO:0022857">
    <property type="term" value="F:transmembrane transporter activity"/>
    <property type="evidence" value="ECO:0007669"/>
    <property type="project" value="InterPro"/>
</dbReference>
<feature type="transmembrane region" description="Helical" evidence="7">
    <location>
        <begin position="371"/>
        <end position="392"/>
    </location>
</feature>
<dbReference type="PANTHER" id="PTHR43791">
    <property type="entry name" value="PERMEASE-RELATED"/>
    <property type="match status" value="1"/>
</dbReference>
<dbReference type="PANTHER" id="PTHR43791:SF92">
    <property type="entry name" value="AGL026WP"/>
    <property type="match status" value="1"/>
</dbReference>
<accession>A0A3D8RFR6</accession>
<dbReference type="Pfam" id="PF07690">
    <property type="entry name" value="MFS_1"/>
    <property type="match status" value="1"/>
</dbReference>
<comment type="caution">
    <text evidence="9">The sequence shown here is derived from an EMBL/GenBank/DDBJ whole genome shotgun (WGS) entry which is preliminary data.</text>
</comment>
<dbReference type="InterPro" id="IPR020846">
    <property type="entry name" value="MFS_dom"/>
</dbReference>
<dbReference type="OrthoDB" id="2250022at2759"/>
<dbReference type="Gene3D" id="1.20.1250.20">
    <property type="entry name" value="MFS general substrate transporter like domains"/>
    <property type="match status" value="2"/>
</dbReference>
<feature type="transmembrane region" description="Helical" evidence="7">
    <location>
        <begin position="398"/>
        <end position="419"/>
    </location>
</feature>
<keyword evidence="5 7" id="KW-0472">Membrane</keyword>
<evidence type="ECO:0000256" key="6">
    <source>
        <dbReference type="SAM" id="MobiDB-lite"/>
    </source>
</evidence>
<feature type="transmembrane region" description="Helical" evidence="7">
    <location>
        <begin position="340"/>
        <end position="359"/>
    </location>
</feature>
<dbReference type="AlphaFoldDB" id="A0A3D8RFR6"/>
<dbReference type="GO" id="GO:0016020">
    <property type="term" value="C:membrane"/>
    <property type="evidence" value="ECO:0007669"/>
    <property type="project" value="UniProtKB-SubCell"/>
</dbReference>
<protein>
    <recommendedName>
        <fullName evidence="8">Major facilitator superfamily (MFS) profile domain-containing protein</fullName>
    </recommendedName>
</protein>
<feature type="transmembrane region" description="Helical" evidence="7">
    <location>
        <begin position="69"/>
        <end position="86"/>
    </location>
</feature>
<evidence type="ECO:0000313" key="9">
    <source>
        <dbReference type="EMBL" id="RDW72800.1"/>
    </source>
</evidence>
<evidence type="ECO:0000256" key="2">
    <source>
        <dbReference type="ARBA" id="ARBA00022448"/>
    </source>
</evidence>
<keyword evidence="2" id="KW-0813">Transport</keyword>
<evidence type="ECO:0000259" key="8">
    <source>
        <dbReference type="PROSITE" id="PS50850"/>
    </source>
</evidence>
<comment type="subcellular location">
    <subcellularLocation>
        <location evidence="1">Membrane</location>
        <topology evidence="1">Multi-pass membrane protein</topology>
    </subcellularLocation>
</comment>
<feature type="transmembrane region" description="Helical" evidence="7">
    <location>
        <begin position="233"/>
        <end position="256"/>
    </location>
</feature>
<evidence type="ECO:0000256" key="7">
    <source>
        <dbReference type="SAM" id="Phobius"/>
    </source>
</evidence>
<dbReference type="PROSITE" id="PS50850">
    <property type="entry name" value="MFS"/>
    <property type="match status" value="1"/>
</dbReference>
<evidence type="ECO:0000256" key="4">
    <source>
        <dbReference type="ARBA" id="ARBA00022989"/>
    </source>
</evidence>
<keyword evidence="4 7" id="KW-1133">Transmembrane helix</keyword>
<name>A0A3D8RFR6_9HELO</name>
<evidence type="ECO:0000256" key="5">
    <source>
        <dbReference type="ARBA" id="ARBA00023136"/>
    </source>
</evidence>
<reference evidence="9 10" key="1">
    <citation type="journal article" date="2018" name="IMA Fungus">
        <title>IMA Genome-F 9: Draft genome sequence of Annulohypoxylon stygium, Aspergillus mulundensis, Berkeleyomyces basicola (syn. Thielaviopsis basicola), Ceratocystis smalleyi, two Cercospora beticola strains, Coleophoma cylindrospora, Fusarium fracticaudum, Phialophora cf. hyalina, and Morchella septimelata.</title>
        <authorList>
            <person name="Wingfield B.D."/>
            <person name="Bills G.F."/>
            <person name="Dong Y."/>
            <person name="Huang W."/>
            <person name="Nel W.J."/>
            <person name="Swalarsk-Parry B.S."/>
            <person name="Vaghefi N."/>
            <person name="Wilken P.M."/>
            <person name="An Z."/>
            <person name="de Beer Z.W."/>
            <person name="De Vos L."/>
            <person name="Chen L."/>
            <person name="Duong T.A."/>
            <person name="Gao Y."/>
            <person name="Hammerbacher A."/>
            <person name="Kikkert J.R."/>
            <person name="Li Y."/>
            <person name="Li H."/>
            <person name="Li K."/>
            <person name="Li Q."/>
            <person name="Liu X."/>
            <person name="Ma X."/>
            <person name="Naidoo K."/>
            <person name="Pethybridge S.J."/>
            <person name="Sun J."/>
            <person name="Steenkamp E.T."/>
            <person name="van der Nest M.A."/>
            <person name="van Wyk S."/>
            <person name="Wingfield M.J."/>
            <person name="Xiong C."/>
            <person name="Yue Q."/>
            <person name="Zhang X."/>
        </authorList>
    </citation>
    <scope>NUCLEOTIDE SEQUENCE [LARGE SCALE GENOMIC DNA]</scope>
    <source>
        <strain evidence="9 10">BP6252</strain>
    </source>
</reference>
<dbReference type="InterPro" id="IPR036259">
    <property type="entry name" value="MFS_trans_sf"/>
</dbReference>
<keyword evidence="3 7" id="KW-0812">Transmembrane</keyword>
<dbReference type="InterPro" id="IPR011701">
    <property type="entry name" value="MFS"/>
</dbReference>
<feature type="domain" description="Major facilitator superfamily (MFS) profile" evidence="8">
    <location>
        <begin position="73"/>
        <end position="494"/>
    </location>
</feature>
<dbReference type="FunFam" id="1.20.1250.20:FF:000013">
    <property type="entry name" value="MFS general substrate transporter"/>
    <property type="match status" value="1"/>
</dbReference>
<feature type="region of interest" description="Disordered" evidence="6">
    <location>
        <begin position="1"/>
        <end position="45"/>
    </location>
</feature>
<feature type="transmembrane region" description="Helical" evidence="7">
    <location>
        <begin position="170"/>
        <end position="188"/>
    </location>
</feature>
<feature type="transmembrane region" description="Helical" evidence="7">
    <location>
        <begin position="138"/>
        <end position="158"/>
    </location>
</feature>
<feature type="transmembrane region" description="Helical" evidence="7">
    <location>
        <begin position="106"/>
        <end position="126"/>
    </location>
</feature>
<gene>
    <name evidence="9" type="ORF">BP6252_06707</name>
</gene>
<feature type="transmembrane region" description="Helical" evidence="7">
    <location>
        <begin position="309"/>
        <end position="328"/>
    </location>
</feature>
<dbReference type="FunFam" id="1.20.1250.20:FF:000057">
    <property type="entry name" value="MFS general substrate transporter"/>
    <property type="match status" value="1"/>
</dbReference>
<evidence type="ECO:0000256" key="1">
    <source>
        <dbReference type="ARBA" id="ARBA00004141"/>
    </source>
</evidence>
<proteinExistence type="predicted"/>
<sequence>MAPKDGAPQHLDNVAPTPSIEAPDDHEKIARASVEDDLKRPEKFEPPELVRGMTPERRASAERALVRKIDFRLLPMIILMYIMNYLDRNNIAAAKLAGLESDLNLTSVQYSTSVSILFVGYILMQVPSNILLNKIGKPALYLPTCMGIWGGISTATAACNSFGGLVAVRFMLGFVEAVYFPGCLYYLSCWYTRKELGLRYAFLYAGSLISGAFSGLIAAGITGNMDGLHGLRAWRWLFIIEGSITVGLAVSSIFILPNFPRTTKWLTEEEIQLATWRLVEDVGEDDWVDSEQQSLWHGAKLAFTDAKTYVLMVILFCIVSSASVTNFFPTVVQTLGFSNIITLVLTAPPYVLCVIVTMINAWHADRTGERYFHITIPLYITMAAFIIAVATTNTAARYFAMVIMVPSFYCSFILVLTWISNTLPRPPAKRAAALAGINAVSNTASIYASYMYPTSAAPRYVVAMSVNTATAFIAIIFCTILRFMLVRLNKKLDEGMAVEDIRDQEVDENGIPVVGTQRGFRYKV</sequence>
<feature type="transmembrane region" description="Helical" evidence="7">
    <location>
        <begin position="431"/>
        <end position="450"/>
    </location>
</feature>
<feature type="transmembrane region" description="Helical" evidence="7">
    <location>
        <begin position="200"/>
        <end position="221"/>
    </location>
</feature>
<feature type="transmembrane region" description="Helical" evidence="7">
    <location>
        <begin position="462"/>
        <end position="485"/>
    </location>
</feature>